<evidence type="ECO:0000256" key="3">
    <source>
        <dbReference type="ARBA" id="ARBA00022694"/>
    </source>
</evidence>
<feature type="binding site" evidence="8">
    <location>
        <position position="89"/>
    </location>
    <ligand>
        <name>Zn(2+)</name>
        <dbReference type="ChEBI" id="CHEBI:29105"/>
        <note>catalytic</note>
    </ligand>
</feature>
<dbReference type="PANTHER" id="PTHR11079">
    <property type="entry name" value="CYTOSINE DEAMINASE FAMILY MEMBER"/>
    <property type="match status" value="1"/>
</dbReference>
<evidence type="ECO:0000256" key="5">
    <source>
        <dbReference type="ARBA" id="ARBA00022801"/>
    </source>
</evidence>
<dbReference type="AlphaFoldDB" id="A0A2G0V716"/>
<feature type="domain" description="CMP/dCMP-type deaminase" evidence="9">
    <location>
        <begin position="5"/>
        <end position="136"/>
    </location>
</feature>
<feature type="binding site" evidence="8">
    <location>
        <position position="86"/>
    </location>
    <ligand>
        <name>Zn(2+)</name>
        <dbReference type="ChEBI" id="CHEBI:29105"/>
        <note>catalytic</note>
    </ligand>
</feature>
<dbReference type="SUPFAM" id="SSF53927">
    <property type="entry name" value="Cytidine deaminase-like"/>
    <property type="match status" value="1"/>
</dbReference>
<comment type="similarity">
    <text evidence="1">Belongs to the cytidine and deoxycytidylate deaminase family. ADAT2 subfamily.</text>
</comment>
<dbReference type="InterPro" id="IPR028883">
    <property type="entry name" value="tRNA_aden_deaminase"/>
</dbReference>
<dbReference type="PANTHER" id="PTHR11079:SF202">
    <property type="entry name" value="TRNA-SPECIFIC ADENOSINE DEAMINASE"/>
    <property type="match status" value="1"/>
</dbReference>
<dbReference type="HAMAP" id="MF_00972">
    <property type="entry name" value="tRNA_aden_deaminase"/>
    <property type="match status" value="1"/>
</dbReference>
<evidence type="ECO:0000259" key="9">
    <source>
        <dbReference type="PROSITE" id="PS51747"/>
    </source>
</evidence>
<dbReference type="PROSITE" id="PS00903">
    <property type="entry name" value="CYT_DCMP_DEAMINASES_1"/>
    <property type="match status" value="1"/>
</dbReference>
<protein>
    <recommendedName>
        <fullName evidence="8">tRNA-specific adenosine deaminase</fullName>
        <ecNumber evidence="8">3.5.4.33</ecNumber>
    </recommendedName>
</protein>
<dbReference type="Gene3D" id="3.40.140.10">
    <property type="entry name" value="Cytidine Deaminase, domain 2"/>
    <property type="match status" value="1"/>
</dbReference>
<evidence type="ECO:0000313" key="10">
    <source>
        <dbReference type="EMBL" id="PHN16265.1"/>
    </source>
</evidence>
<dbReference type="GO" id="GO:0002100">
    <property type="term" value="P:tRNA wobble adenosine to inosine editing"/>
    <property type="evidence" value="ECO:0007669"/>
    <property type="project" value="UniProtKB-UniRule"/>
</dbReference>
<dbReference type="PROSITE" id="PS51747">
    <property type="entry name" value="CYT_DCMP_DEAMINASES_2"/>
    <property type="match status" value="1"/>
</dbReference>
<evidence type="ECO:0000256" key="4">
    <source>
        <dbReference type="ARBA" id="ARBA00022723"/>
    </source>
</evidence>
<keyword evidence="3 8" id="KW-0819">tRNA processing</keyword>
<evidence type="ECO:0000313" key="11">
    <source>
        <dbReference type="Proteomes" id="UP000222818"/>
    </source>
</evidence>
<sequence length="153" mass="17330">MWLFDRDAFWMKHAINLAERAAYKGEVPIGAVLVLNDVIVGEGWNSSIYLNDPTAHAEVLALRTAGKLIKTYRFLEAVIYVTLEPCLMCLGSIIHARVSRIIYGANDNKVGAVRYFNSLRHYTNIRQDLSFTSGVLQEECSLQLTKLFRCCRS</sequence>
<feature type="active site" description="Proton donor" evidence="8">
    <location>
        <position position="58"/>
    </location>
</feature>
<comment type="subunit">
    <text evidence="2 8">Homodimer.</text>
</comment>
<dbReference type="EC" id="3.5.4.33" evidence="8"/>
<evidence type="ECO:0000256" key="7">
    <source>
        <dbReference type="ARBA" id="ARBA00048045"/>
    </source>
</evidence>
<organism evidence="10 11">
    <name type="scientific">Candidatus Tremblayella phenacoccinincola</name>
    <dbReference type="NCBI Taxonomy" id="1010676"/>
    <lineage>
        <taxon>Bacteria</taxon>
        <taxon>Pseudomonadati</taxon>
        <taxon>Pseudomonadota</taxon>
        <taxon>Betaproteobacteria</taxon>
        <taxon>Candidatus Tremblayella</taxon>
    </lineage>
</organism>
<feature type="binding site" evidence="8">
    <location>
        <position position="56"/>
    </location>
    <ligand>
        <name>Zn(2+)</name>
        <dbReference type="ChEBI" id="CHEBI:29105"/>
        <note>catalytic</note>
    </ligand>
</feature>
<proteinExistence type="inferred from homology"/>
<evidence type="ECO:0000256" key="2">
    <source>
        <dbReference type="ARBA" id="ARBA00011738"/>
    </source>
</evidence>
<comment type="cofactor">
    <cofactor evidence="8">
        <name>Zn(2+)</name>
        <dbReference type="ChEBI" id="CHEBI:29105"/>
    </cofactor>
    <text evidence="8">Binds 1 zinc ion per subunit.</text>
</comment>
<dbReference type="NCBIfam" id="NF008113">
    <property type="entry name" value="PRK10860.1"/>
    <property type="match status" value="1"/>
</dbReference>
<keyword evidence="5 8" id="KW-0378">Hydrolase</keyword>
<reference evidence="10 11" key="1">
    <citation type="journal article" date="2017" name="ISME J.">
        <title>Tremblaya phenacola PPER: an evolutionary beta-gammaproteobacterium collage.</title>
        <authorList>
            <person name="Gil R."/>
            <person name="Vargas-Chavez C."/>
            <person name="Lopez-Madrigal S."/>
            <person name="Santos-Garcia D."/>
            <person name="Latorre A."/>
            <person name="Moya A."/>
        </authorList>
    </citation>
    <scope>NUCLEOTIDE SEQUENCE [LARGE SCALE GENOMIC DNA]</scope>
    <source>
        <strain evidence="10 11">PPER</strain>
    </source>
</reference>
<dbReference type="Pfam" id="PF00383">
    <property type="entry name" value="dCMP_cyt_deam_1"/>
    <property type="match status" value="1"/>
</dbReference>
<evidence type="ECO:0000256" key="1">
    <source>
        <dbReference type="ARBA" id="ARBA00010669"/>
    </source>
</evidence>
<accession>A0A2G0V716</accession>
<dbReference type="InterPro" id="IPR002125">
    <property type="entry name" value="CMP_dCMP_dom"/>
</dbReference>
<comment type="caution">
    <text evidence="10">The sequence shown here is derived from an EMBL/GenBank/DDBJ whole genome shotgun (WGS) entry which is preliminary data.</text>
</comment>
<dbReference type="EMBL" id="MKGN01000014">
    <property type="protein sequence ID" value="PHN16265.1"/>
    <property type="molecule type" value="Genomic_DNA"/>
</dbReference>
<keyword evidence="6 8" id="KW-0862">Zinc</keyword>
<evidence type="ECO:0000256" key="8">
    <source>
        <dbReference type="HAMAP-Rule" id="MF_00972"/>
    </source>
</evidence>
<dbReference type="InterPro" id="IPR016193">
    <property type="entry name" value="Cytidine_deaminase-like"/>
</dbReference>
<keyword evidence="11" id="KW-1185">Reference proteome</keyword>
<dbReference type="Proteomes" id="UP000222818">
    <property type="component" value="Unassembled WGS sequence"/>
</dbReference>
<keyword evidence="4 8" id="KW-0479">Metal-binding</keyword>
<dbReference type="GO" id="GO:0008270">
    <property type="term" value="F:zinc ion binding"/>
    <property type="evidence" value="ECO:0007669"/>
    <property type="project" value="UniProtKB-UniRule"/>
</dbReference>
<name>A0A2G0V716_9PROT</name>
<comment type="function">
    <text evidence="8">Catalyzes the deamination of adenosine to inosine at the wobble position 34 of tRNA(Arg2).</text>
</comment>
<dbReference type="GO" id="GO:0052717">
    <property type="term" value="F:tRNA-specific adenosine-34 deaminase activity"/>
    <property type="evidence" value="ECO:0007669"/>
    <property type="project" value="UniProtKB-UniRule"/>
</dbReference>
<evidence type="ECO:0000256" key="6">
    <source>
        <dbReference type="ARBA" id="ARBA00022833"/>
    </source>
</evidence>
<dbReference type="CDD" id="cd01285">
    <property type="entry name" value="nucleoside_deaminase"/>
    <property type="match status" value="1"/>
</dbReference>
<comment type="catalytic activity">
    <reaction evidence="7 8">
        <text>adenosine(34) in tRNA + H2O + H(+) = inosine(34) in tRNA + NH4(+)</text>
        <dbReference type="Rhea" id="RHEA:43168"/>
        <dbReference type="Rhea" id="RHEA-COMP:10373"/>
        <dbReference type="Rhea" id="RHEA-COMP:10374"/>
        <dbReference type="ChEBI" id="CHEBI:15377"/>
        <dbReference type="ChEBI" id="CHEBI:15378"/>
        <dbReference type="ChEBI" id="CHEBI:28938"/>
        <dbReference type="ChEBI" id="CHEBI:74411"/>
        <dbReference type="ChEBI" id="CHEBI:82852"/>
        <dbReference type="EC" id="3.5.4.33"/>
    </reaction>
</comment>
<dbReference type="InterPro" id="IPR016192">
    <property type="entry name" value="APOBEC/CMP_deaminase_Zn-bd"/>
</dbReference>
<dbReference type="RefSeq" id="WP_099336869.1">
    <property type="nucleotide sequence ID" value="NZ_MKGN01000014.1"/>
</dbReference>
<dbReference type="OrthoDB" id="9802676at2"/>
<gene>
    <name evidence="8 10" type="primary">tadA</name>
    <name evidence="10" type="ORF">TPPER_00143</name>
</gene>